<proteinExistence type="predicted"/>
<dbReference type="Proteomes" id="UP001139955">
    <property type="component" value="Unassembled WGS sequence"/>
</dbReference>
<dbReference type="InterPro" id="IPR038712">
    <property type="entry name" value="PixA-like_sf"/>
</dbReference>
<evidence type="ECO:0000313" key="2">
    <source>
        <dbReference type="Proteomes" id="UP001139955"/>
    </source>
</evidence>
<sequence>MTSEPIPPPSPDDTNAHNVLLVVDAESLLSRYPEPSLDAENPTSISDGFILFVVGDIPKEIVTNDSKIRLPGTMGRDIHFRGRTVSLIAEHSVVIYGMTVDTDTVLSAPHLEVHPDLTIPAPQPDAPTEPGNQKAHDHYWASTPKAPGKVEFELCLMLVNQRCEAAGYFKWVVEVEVAI</sequence>
<organism evidence="1 2">
    <name type="scientific">Pseudomonas koreensis</name>
    <dbReference type="NCBI Taxonomy" id="198620"/>
    <lineage>
        <taxon>Bacteria</taxon>
        <taxon>Pseudomonadati</taxon>
        <taxon>Pseudomonadota</taxon>
        <taxon>Gammaproteobacteria</taxon>
        <taxon>Pseudomonadales</taxon>
        <taxon>Pseudomonadaceae</taxon>
        <taxon>Pseudomonas</taxon>
    </lineage>
</organism>
<dbReference type="AlphaFoldDB" id="A0A9X2XJI4"/>
<keyword evidence="2" id="KW-1185">Reference proteome</keyword>
<comment type="caution">
    <text evidence="1">The sequence shown here is derived from an EMBL/GenBank/DDBJ whole genome shotgun (WGS) entry which is preliminary data.</text>
</comment>
<name>A0A9X2XJI4_9PSED</name>
<dbReference type="EMBL" id="JAOSKY010000010">
    <property type="protein sequence ID" value="MCU7249642.1"/>
    <property type="molecule type" value="Genomic_DNA"/>
</dbReference>
<dbReference type="RefSeq" id="WP_301622600.1">
    <property type="nucleotide sequence ID" value="NZ_JAOSKY010000010.1"/>
</dbReference>
<evidence type="ECO:0000313" key="1">
    <source>
        <dbReference type="EMBL" id="MCU7249642.1"/>
    </source>
</evidence>
<reference evidence="1" key="2">
    <citation type="journal article" date="2023" name="mSystems">
        <title>Charting the Lipopeptidome of Nonpathogenic Pseudomonas.</title>
        <authorList>
            <person name="Cesa-Luna C."/>
            <person name="Geudens N."/>
            <person name="Girard L."/>
            <person name="De Roo V."/>
            <person name="Maklad H.R."/>
            <person name="Martins J.C."/>
            <person name="Hofte M."/>
            <person name="De Mot R."/>
        </authorList>
    </citation>
    <scope>NUCLEOTIDE SEQUENCE</scope>
    <source>
        <strain evidence="1">B1M3-32</strain>
    </source>
</reference>
<dbReference type="Gene3D" id="2.60.40.3910">
    <property type="entry name" value="Inclusion body protein"/>
    <property type="match status" value="1"/>
</dbReference>
<dbReference type="InterPro" id="IPR021087">
    <property type="entry name" value="Uncharacterised_PixA/AidA"/>
</dbReference>
<dbReference type="Pfam" id="PF12306">
    <property type="entry name" value="PixA"/>
    <property type="match status" value="1"/>
</dbReference>
<reference evidence="1" key="1">
    <citation type="submission" date="2022-09" db="EMBL/GenBank/DDBJ databases">
        <authorList>
            <person name="Cesa-Luna C."/>
            <person name="Girard L."/>
            <person name="Lood C."/>
            <person name="Hofte M."/>
            <person name="De Mot R."/>
        </authorList>
    </citation>
    <scope>NUCLEOTIDE SEQUENCE</scope>
    <source>
        <strain evidence="1">B1M3-32</strain>
    </source>
</reference>
<accession>A0A9X2XJI4</accession>
<protein>
    <submittedName>
        <fullName evidence="1">Inclusion body family protein</fullName>
    </submittedName>
</protein>
<gene>
    <name evidence="1" type="ORF">OC940_17695</name>
</gene>